<evidence type="ECO:0000313" key="1">
    <source>
        <dbReference type="EMBL" id="RAJ77485.1"/>
    </source>
</evidence>
<gene>
    <name evidence="1" type="ORF">CLV59_107252</name>
</gene>
<dbReference type="SUPFAM" id="SSF56935">
    <property type="entry name" value="Porins"/>
    <property type="match status" value="1"/>
</dbReference>
<dbReference type="EMBL" id="QLMA01000007">
    <property type="protein sequence ID" value="RAJ77485.1"/>
    <property type="molecule type" value="Genomic_DNA"/>
</dbReference>
<evidence type="ECO:0000313" key="2">
    <source>
        <dbReference type="Proteomes" id="UP000249819"/>
    </source>
</evidence>
<dbReference type="Proteomes" id="UP000249819">
    <property type="component" value="Unassembled WGS sequence"/>
</dbReference>
<keyword evidence="2" id="KW-1185">Reference proteome</keyword>
<accession>A0A327VQB9</accession>
<name>A0A327VQB9_9BACT</name>
<proteinExistence type="predicted"/>
<protein>
    <submittedName>
        <fullName evidence="1">Outer membrane beta-barrel protein</fullName>
    </submittedName>
</protein>
<sequence length="715" mass="80273">MMLCSFLTITILSVAAQQPANPIPVKDTSTATPKEKQLKEVQVSAQAVYVKQTASTISIDLSQIKEAKLWTLADALKQLPGITIDDKGVILYGGKPIALKLNGFVNPALARTMPDKLYAQMANTYSNITIQLHDLRTEQPTLDLTLAPPKEDGFSASIGADLSTLRMGVDGSATVRTGRNLFGITSNYGYSRPPGIETAADVVYFNNPTRLSNSSKLLSGNGSQASFSFSDNFQFSKRHTINIDGQYSGITDTREEKSGVTEYRSDTITRQTTSFRNSTTKWPDNASFGGRVAYVWKLPATKGGASRRLDLSAEYTENRTARNVQLMSEVGKGVASPMDDYSQETSNKNKEQYYFGNFGIDYKKAGKLDIAAKYFIRNYEDFQLMDFLKTNAPAAKQENSNTYNYAAALISFEKRVTEKLSGRVVLKMDYNDNSLNNTGEHFYSSGFQPYLSLMYIIRPGHSIRLESEYTKQRPPLYALTSVKEIFNNGYSVRVGNPYLKPANTITANLNYAGEIGRKRLMVDLKYYHTANELDNYSYAVDSIQYLTYTNLKGVNGAYSRAAYSFSLFKQVAATLSGWVEYNGFRDQQNIKSNAFSRGAGISFMYMHKLNWRLMLTTDYSKRNAYQREGYDAFRTMLMGTYSRRKWRFTGTLTNLQQPWFTSSTGTVTNSYYSFSTMRMQNYDIRIGANYTLGKTLRSGEKGKTVDKNDLGNLQK</sequence>
<organism evidence="1 2">
    <name type="scientific">Chitinophaga dinghuensis</name>
    <dbReference type="NCBI Taxonomy" id="1539050"/>
    <lineage>
        <taxon>Bacteria</taxon>
        <taxon>Pseudomonadati</taxon>
        <taxon>Bacteroidota</taxon>
        <taxon>Chitinophagia</taxon>
        <taxon>Chitinophagales</taxon>
        <taxon>Chitinophagaceae</taxon>
        <taxon>Chitinophaga</taxon>
    </lineage>
</organism>
<dbReference type="AlphaFoldDB" id="A0A327VQB9"/>
<reference evidence="1 2" key="1">
    <citation type="submission" date="2018-06" db="EMBL/GenBank/DDBJ databases">
        <title>Genomic Encyclopedia of Archaeal and Bacterial Type Strains, Phase II (KMG-II): from individual species to whole genera.</title>
        <authorList>
            <person name="Goeker M."/>
        </authorList>
    </citation>
    <scope>NUCLEOTIDE SEQUENCE [LARGE SCALE GENOMIC DNA]</scope>
    <source>
        <strain evidence="1 2">DSM 29821</strain>
    </source>
</reference>
<comment type="caution">
    <text evidence="1">The sequence shown here is derived from an EMBL/GenBank/DDBJ whole genome shotgun (WGS) entry which is preliminary data.</text>
</comment>